<organism evidence="2">
    <name type="scientific">Puccinia triticina (isolate 1-1 / race 1 (BBBD))</name>
    <name type="common">Brown leaf rust fungus</name>
    <dbReference type="NCBI Taxonomy" id="630390"/>
    <lineage>
        <taxon>Eukaryota</taxon>
        <taxon>Fungi</taxon>
        <taxon>Dikarya</taxon>
        <taxon>Basidiomycota</taxon>
        <taxon>Pucciniomycotina</taxon>
        <taxon>Pucciniomycetes</taxon>
        <taxon>Pucciniales</taxon>
        <taxon>Pucciniaceae</taxon>
        <taxon>Puccinia</taxon>
    </lineage>
</organism>
<feature type="compositionally biased region" description="Basic and acidic residues" evidence="1">
    <location>
        <begin position="110"/>
        <end position="122"/>
    </location>
</feature>
<dbReference type="EMBL" id="ADAS02003884">
    <property type="protein sequence ID" value="OAV85524.1"/>
    <property type="molecule type" value="Genomic_DNA"/>
</dbReference>
<proteinExistence type="predicted"/>
<evidence type="ECO:0000313" key="2">
    <source>
        <dbReference type="EMBL" id="OAV85524.1"/>
    </source>
</evidence>
<protein>
    <submittedName>
        <fullName evidence="2 3">Uncharacterized protein</fullName>
    </submittedName>
</protein>
<feature type="region of interest" description="Disordered" evidence="1">
    <location>
        <begin position="1"/>
        <end position="81"/>
    </location>
</feature>
<evidence type="ECO:0000313" key="4">
    <source>
        <dbReference type="Proteomes" id="UP000005240"/>
    </source>
</evidence>
<evidence type="ECO:0000256" key="1">
    <source>
        <dbReference type="SAM" id="MobiDB-lite"/>
    </source>
</evidence>
<feature type="compositionally biased region" description="Polar residues" evidence="1">
    <location>
        <begin position="1"/>
        <end position="16"/>
    </location>
</feature>
<reference evidence="2" key="2">
    <citation type="submission" date="2016-05" db="EMBL/GenBank/DDBJ databases">
        <title>Comparative analysis highlights variable genome content of wheat rusts and divergence of the mating loci.</title>
        <authorList>
            <person name="Cuomo C.A."/>
            <person name="Bakkeren G."/>
            <person name="Szabo L."/>
            <person name="Khalil H."/>
            <person name="Joly D."/>
            <person name="Goldberg J."/>
            <person name="Young S."/>
            <person name="Zeng Q."/>
            <person name="Fellers J."/>
        </authorList>
    </citation>
    <scope>NUCLEOTIDE SEQUENCE [LARGE SCALE GENOMIC DNA]</scope>
    <source>
        <strain evidence="2">1-1 BBBD Race 1</strain>
    </source>
</reference>
<keyword evidence="4" id="KW-1185">Reference proteome</keyword>
<gene>
    <name evidence="2" type="ORF">PTTG_11208</name>
</gene>
<feature type="non-terminal residue" evidence="2">
    <location>
        <position position="122"/>
    </location>
</feature>
<evidence type="ECO:0000313" key="3">
    <source>
        <dbReference type="EnsemblFungi" id="PTTG_11208-t43_1-p1"/>
    </source>
</evidence>
<feature type="compositionally biased region" description="Basic and acidic residues" evidence="1">
    <location>
        <begin position="34"/>
        <end position="47"/>
    </location>
</feature>
<accession>A0A180FYM8</accession>
<feature type="compositionally biased region" description="Basic and acidic residues" evidence="1">
    <location>
        <begin position="57"/>
        <end position="81"/>
    </location>
</feature>
<reference evidence="2" key="1">
    <citation type="submission" date="2009-11" db="EMBL/GenBank/DDBJ databases">
        <authorList>
            <consortium name="The Broad Institute Genome Sequencing Platform"/>
            <person name="Ward D."/>
            <person name="Feldgarden M."/>
            <person name="Earl A."/>
            <person name="Young S.K."/>
            <person name="Zeng Q."/>
            <person name="Koehrsen M."/>
            <person name="Alvarado L."/>
            <person name="Berlin A."/>
            <person name="Bochicchio J."/>
            <person name="Borenstein D."/>
            <person name="Chapman S.B."/>
            <person name="Chen Z."/>
            <person name="Engels R."/>
            <person name="Freedman E."/>
            <person name="Gellesch M."/>
            <person name="Goldberg J."/>
            <person name="Griggs A."/>
            <person name="Gujja S."/>
            <person name="Heilman E."/>
            <person name="Heiman D."/>
            <person name="Hepburn T."/>
            <person name="Howarth C."/>
            <person name="Jen D."/>
            <person name="Larson L."/>
            <person name="Lewis B."/>
            <person name="Mehta T."/>
            <person name="Park D."/>
            <person name="Pearson M."/>
            <person name="Roberts A."/>
            <person name="Saif S."/>
            <person name="Shea T."/>
            <person name="Shenoy N."/>
            <person name="Sisk P."/>
            <person name="Stolte C."/>
            <person name="Sykes S."/>
            <person name="Thomson T."/>
            <person name="Walk T."/>
            <person name="White J."/>
            <person name="Yandava C."/>
            <person name="Izard J."/>
            <person name="Baranova O.V."/>
            <person name="Blanton J.M."/>
            <person name="Tanner A.C."/>
            <person name="Dewhirst F.E."/>
            <person name="Haas B."/>
            <person name="Nusbaum C."/>
            <person name="Birren B."/>
        </authorList>
    </citation>
    <scope>NUCLEOTIDE SEQUENCE [LARGE SCALE GENOMIC DNA]</scope>
    <source>
        <strain evidence="2">1-1 BBBD Race 1</strain>
    </source>
</reference>
<dbReference type="EnsemblFungi" id="PTTG_11208-t43_1">
    <property type="protein sequence ID" value="PTTG_11208-t43_1-p1"/>
    <property type="gene ID" value="PTTG_11208"/>
</dbReference>
<dbReference type="Proteomes" id="UP000005240">
    <property type="component" value="Unassembled WGS sequence"/>
</dbReference>
<feature type="region of interest" description="Disordered" evidence="1">
    <location>
        <begin position="98"/>
        <end position="122"/>
    </location>
</feature>
<dbReference type="AlphaFoldDB" id="A0A180FYM8"/>
<sequence>MSSNALPLTQIASPASRSDDAVDPELLKLTQELIEAHQKEEIEKHESEDEEEEENQQEEKKFQDDESEPKEEKTQDQIYEELKEEIMLESCLNILDNTDKTCSLDDNNEENLKKNKKTQENS</sequence>
<reference evidence="3 4" key="3">
    <citation type="journal article" date="2017" name="G3 (Bethesda)">
        <title>Comparative analysis highlights variable genome content of wheat rusts and divergence of the mating loci.</title>
        <authorList>
            <person name="Cuomo C.A."/>
            <person name="Bakkeren G."/>
            <person name="Khalil H.B."/>
            <person name="Panwar V."/>
            <person name="Joly D."/>
            <person name="Linning R."/>
            <person name="Sakthikumar S."/>
            <person name="Song X."/>
            <person name="Adiconis X."/>
            <person name="Fan L."/>
            <person name="Goldberg J.M."/>
            <person name="Levin J.Z."/>
            <person name="Young S."/>
            <person name="Zeng Q."/>
            <person name="Anikster Y."/>
            <person name="Bruce M."/>
            <person name="Wang M."/>
            <person name="Yin C."/>
            <person name="McCallum B."/>
            <person name="Szabo L.J."/>
            <person name="Hulbert S."/>
            <person name="Chen X."/>
            <person name="Fellers J.P."/>
        </authorList>
    </citation>
    <scope>NUCLEOTIDE SEQUENCE</scope>
    <source>
        <strain evidence="3">isolate 1-1 / race 1 (BBBD)</strain>
        <strain evidence="4">Isolate 1-1 / race 1 (BBBD)</strain>
    </source>
</reference>
<reference evidence="3" key="4">
    <citation type="submission" date="2025-05" db="UniProtKB">
        <authorList>
            <consortium name="EnsemblFungi"/>
        </authorList>
    </citation>
    <scope>IDENTIFICATION</scope>
    <source>
        <strain evidence="3">isolate 1-1 / race 1 (BBBD)</strain>
    </source>
</reference>
<dbReference type="VEuPathDB" id="FungiDB:PTTG_11208"/>
<name>A0A180FYM8_PUCT1</name>